<gene>
    <name evidence="1" type="ORF">JK360_23450</name>
</gene>
<evidence type="ECO:0000313" key="2">
    <source>
        <dbReference type="Proteomes" id="UP000629371"/>
    </source>
</evidence>
<protein>
    <submittedName>
        <fullName evidence="1">Uncharacterized protein</fullName>
    </submittedName>
</protein>
<proteinExistence type="predicted"/>
<evidence type="ECO:0000313" key="1">
    <source>
        <dbReference type="EMBL" id="MBL1092310.1"/>
    </source>
</evidence>
<organism evidence="1 2">
    <name type="scientific">Streptomyces siderophoricus</name>
    <dbReference type="NCBI Taxonomy" id="2802281"/>
    <lineage>
        <taxon>Bacteria</taxon>
        <taxon>Bacillati</taxon>
        <taxon>Actinomycetota</taxon>
        <taxon>Actinomycetes</taxon>
        <taxon>Kitasatosporales</taxon>
        <taxon>Streptomycetaceae</taxon>
        <taxon>Streptomyces</taxon>
    </lineage>
</organism>
<sequence>MVNDRSALYVLPHVPARTGGLVLTGAAAAVTCREIRNARPETVVVTDHGSHTEQIATVDAPFGLKTRWGWRELDVSGLNEVLDGQRDNKASCAVTPTCFIPNDRTADDAVLKAVIHQANQLRRQDTVVLMPCSWHWLERSHLSALAEQIRACRHPVALILQADGDPLERAQVPEGLRQLCRSCPRLVLWRTDLAAFDAMAHGALGAAVGASAVLRHGVAPRPGNGGGGHKPYPVVLVRRLLRYHRVATLQDWFAHIAPWTCDCAVCRGAALTRFTGSDADVVAALQHTVRELYGLHAELDATLPGDERIGWWRQQLADAWEYHRLLASQTDTELAFPKVLQAWRRPCPPALPMVGRRRAQDGPRPS</sequence>
<name>A0ABS1MX59_9ACTN</name>
<accession>A0ABS1MX59</accession>
<dbReference type="EMBL" id="JAERRI010000012">
    <property type="protein sequence ID" value="MBL1092310.1"/>
    <property type="molecule type" value="Genomic_DNA"/>
</dbReference>
<reference evidence="1 2" key="1">
    <citation type="submission" date="2021-01" db="EMBL/GenBank/DDBJ databases">
        <title>WGS of actinomycetes isolated from Thailand.</title>
        <authorList>
            <person name="Thawai C."/>
        </authorList>
    </citation>
    <scope>NUCLEOTIDE SEQUENCE [LARGE SCALE GENOMIC DNA]</scope>
    <source>
        <strain evidence="1 2">CH9-7</strain>
    </source>
</reference>
<keyword evidence="2" id="KW-1185">Reference proteome</keyword>
<comment type="caution">
    <text evidence="1">The sequence shown here is derived from an EMBL/GenBank/DDBJ whole genome shotgun (WGS) entry which is preliminary data.</text>
</comment>
<dbReference type="Proteomes" id="UP000629371">
    <property type="component" value="Unassembled WGS sequence"/>
</dbReference>